<dbReference type="GO" id="GO:0022857">
    <property type="term" value="F:transmembrane transporter activity"/>
    <property type="evidence" value="ECO:0007669"/>
    <property type="project" value="InterPro"/>
</dbReference>
<gene>
    <name evidence="8" type="ORF">FHS16_003241</name>
</gene>
<evidence type="ECO:0000256" key="6">
    <source>
        <dbReference type="SAM" id="Phobius"/>
    </source>
</evidence>
<feature type="transmembrane region" description="Helical" evidence="6">
    <location>
        <begin position="207"/>
        <end position="226"/>
    </location>
</feature>
<evidence type="ECO:0000256" key="5">
    <source>
        <dbReference type="ARBA" id="ARBA00023136"/>
    </source>
</evidence>
<feature type="transmembrane region" description="Helical" evidence="6">
    <location>
        <begin position="175"/>
        <end position="195"/>
    </location>
</feature>
<evidence type="ECO:0000256" key="4">
    <source>
        <dbReference type="ARBA" id="ARBA00022989"/>
    </source>
</evidence>
<feature type="transmembrane region" description="Helical" evidence="6">
    <location>
        <begin position="232"/>
        <end position="254"/>
    </location>
</feature>
<dbReference type="SUPFAM" id="SSF103473">
    <property type="entry name" value="MFS general substrate transporter"/>
    <property type="match status" value="1"/>
</dbReference>
<evidence type="ECO:0000256" key="2">
    <source>
        <dbReference type="ARBA" id="ARBA00022448"/>
    </source>
</evidence>
<reference evidence="8 9" key="1">
    <citation type="submission" date="2020-08" db="EMBL/GenBank/DDBJ databases">
        <title>Genomic Encyclopedia of Type Strains, Phase III (KMG-III): the genomes of soil and plant-associated and newly described type strains.</title>
        <authorList>
            <person name="Whitman W."/>
        </authorList>
    </citation>
    <scope>NUCLEOTIDE SEQUENCE [LARGE SCALE GENOMIC DNA]</scope>
    <source>
        <strain evidence="8 9">CECT 8234</strain>
    </source>
</reference>
<keyword evidence="9" id="KW-1185">Reference proteome</keyword>
<dbReference type="PANTHER" id="PTHR42718:SF9">
    <property type="entry name" value="MAJOR FACILITATOR SUPERFAMILY MULTIDRUG TRANSPORTER MFSC"/>
    <property type="match status" value="1"/>
</dbReference>
<evidence type="ECO:0000313" key="9">
    <source>
        <dbReference type="Proteomes" id="UP000518605"/>
    </source>
</evidence>
<feature type="transmembrane region" description="Helical" evidence="6">
    <location>
        <begin position="318"/>
        <end position="339"/>
    </location>
</feature>
<feature type="domain" description="Major facilitator superfamily (MFS) profile" evidence="7">
    <location>
        <begin position="1"/>
        <end position="344"/>
    </location>
</feature>
<dbReference type="GO" id="GO:0005886">
    <property type="term" value="C:plasma membrane"/>
    <property type="evidence" value="ECO:0007669"/>
    <property type="project" value="UniProtKB-SubCell"/>
</dbReference>
<evidence type="ECO:0000256" key="1">
    <source>
        <dbReference type="ARBA" id="ARBA00004651"/>
    </source>
</evidence>
<dbReference type="AlphaFoldDB" id="A0A7W5C9M2"/>
<dbReference type="PANTHER" id="PTHR42718">
    <property type="entry name" value="MAJOR FACILITATOR SUPERFAMILY MULTIDRUG TRANSPORTER MFSC"/>
    <property type="match status" value="1"/>
</dbReference>
<sequence length="351" mass="38130">MIYRTVPADKQPLAVSVWSFSTILGTALAPSVSGWLQGYDWHYIFLVTVPVGILALVIGSRILPANSVDKETKLDRLGLALAASGSLSLLLLFGNIYAWGWQSAAFWVCLTVGVGSAVWFVIHQLRAKTPLLQLRLFRNRTFTISLVVSLILSVALYSGVYFVPLYLSEIHGLSSFHIGLLFLPGAACLTCATFFSGRYYHKFGPAVLAIIGTSILIVTTFLFSRMQVSTSLLAIMIIIAIRNTGTGLALTPVTNAGMMAIPKEYSGHASALINWLRQIFSAMALGLFTSLFYARLAIHQEQLGKNDTVYPSAYTLSINDAFLFSAIIIMSALPLALLLRKPKMGGSIGKV</sequence>
<keyword evidence="3 6" id="KW-0812">Transmembrane</keyword>
<dbReference type="Gene3D" id="1.20.1250.20">
    <property type="entry name" value="MFS general substrate transporter like domains"/>
    <property type="match status" value="2"/>
</dbReference>
<dbReference type="InterPro" id="IPR011701">
    <property type="entry name" value="MFS"/>
</dbReference>
<dbReference type="PROSITE" id="PS50850">
    <property type="entry name" value="MFS"/>
    <property type="match status" value="1"/>
</dbReference>
<keyword evidence="5 6" id="KW-0472">Membrane</keyword>
<protein>
    <submittedName>
        <fullName evidence="8">EmrB/QacA subfamily drug resistance transporter</fullName>
    </submittedName>
</protein>
<evidence type="ECO:0000259" key="7">
    <source>
        <dbReference type="PROSITE" id="PS50850"/>
    </source>
</evidence>
<feature type="transmembrane region" description="Helical" evidence="6">
    <location>
        <begin position="142"/>
        <end position="163"/>
    </location>
</feature>
<name>A0A7W5C9M2_9BACL</name>
<accession>A0A7W5C9M2</accession>
<evidence type="ECO:0000256" key="3">
    <source>
        <dbReference type="ARBA" id="ARBA00022692"/>
    </source>
</evidence>
<proteinExistence type="predicted"/>
<feature type="transmembrane region" description="Helical" evidence="6">
    <location>
        <begin position="12"/>
        <end position="29"/>
    </location>
</feature>
<feature type="transmembrane region" description="Helical" evidence="6">
    <location>
        <begin position="275"/>
        <end position="298"/>
    </location>
</feature>
<comment type="caution">
    <text evidence="8">The sequence shown here is derived from an EMBL/GenBank/DDBJ whole genome shotgun (WGS) entry which is preliminary data.</text>
</comment>
<feature type="transmembrane region" description="Helical" evidence="6">
    <location>
        <begin position="41"/>
        <end position="65"/>
    </location>
</feature>
<keyword evidence="2" id="KW-0813">Transport</keyword>
<dbReference type="InterPro" id="IPR020846">
    <property type="entry name" value="MFS_dom"/>
</dbReference>
<dbReference type="Pfam" id="PF07690">
    <property type="entry name" value="MFS_1"/>
    <property type="match status" value="1"/>
</dbReference>
<dbReference type="Proteomes" id="UP000518605">
    <property type="component" value="Unassembled WGS sequence"/>
</dbReference>
<feature type="transmembrane region" description="Helical" evidence="6">
    <location>
        <begin position="77"/>
        <end position="98"/>
    </location>
</feature>
<comment type="subcellular location">
    <subcellularLocation>
        <location evidence="1">Cell membrane</location>
        <topology evidence="1">Multi-pass membrane protein</topology>
    </subcellularLocation>
</comment>
<dbReference type="InterPro" id="IPR036259">
    <property type="entry name" value="MFS_trans_sf"/>
</dbReference>
<organism evidence="8 9">
    <name type="scientific">Paenibacillus endophyticus</name>
    <dbReference type="NCBI Taxonomy" id="1294268"/>
    <lineage>
        <taxon>Bacteria</taxon>
        <taxon>Bacillati</taxon>
        <taxon>Bacillota</taxon>
        <taxon>Bacilli</taxon>
        <taxon>Bacillales</taxon>
        <taxon>Paenibacillaceae</taxon>
        <taxon>Paenibacillus</taxon>
    </lineage>
</organism>
<feature type="transmembrane region" description="Helical" evidence="6">
    <location>
        <begin position="104"/>
        <end position="122"/>
    </location>
</feature>
<dbReference type="EMBL" id="JACHXW010000009">
    <property type="protein sequence ID" value="MBB3153179.1"/>
    <property type="molecule type" value="Genomic_DNA"/>
</dbReference>
<keyword evidence="4 6" id="KW-1133">Transmembrane helix</keyword>
<evidence type="ECO:0000313" key="8">
    <source>
        <dbReference type="EMBL" id="MBB3153179.1"/>
    </source>
</evidence>